<protein>
    <submittedName>
        <fullName evidence="2">Uncharacterized protein</fullName>
    </submittedName>
</protein>
<keyword evidence="1" id="KW-0732">Signal</keyword>
<comment type="caution">
    <text evidence="2">The sequence shown here is derived from an EMBL/GenBank/DDBJ whole genome shotgun (WGS) entry which is preliminary data.</text>
</comment>
<gene>
    <name evidence="2" type="ORF">DDE20_13190</name>
</gene>
<accession>A0A2T8HSU5</accession>
<dbReference type="AlphaFoldDB" id="A0A2T8HSU5"/>
<feature type="signal peptide" evidence="1">
    <location>
        <begin position="1"/>
        <end position="26"/>
    </location>
</feature>
<feature type="chain" id="PRO_5015589256" evidence="1">
    <location>
        <begin position="27"/>
        <end position="105"/>
    </location>
</feature>
<evidence type="ECO:0000313" key="3">
    <source>
        <dbReference type="Proteomes" id="UP000245911"/>
    </source>
</evidence>
<sequence length="105" mass="10691">MFTPIGTLAASLVATSFAGAVLPASAQNLPCAPREQVLAYVIDQRGEARLARGDAARGASVELYAAESGTWSLIVLLPDGRACLLAHGEGFTATQGLQPARGAPA</sequence>
<dbReference type="OrthoDB" id="9810895at2"/>
<dbReference type="Proteomes" id="UP000245911">
    <property type="component" value="Unassembled WGS sequence"/>
</dbReference>
<reference evidence="2 3" key="1">
    <citation type="submission" date="2018-04" db="EMBL/GenBank/DDBJ databases">
        <title>Pararhodobacter oceanense sp. nov., isolated from marine intertidal sediment.</title>
        <authorList>
            <person name="Wang X.-L."/>
            <person name="Du Z.-J."/>
        </authorList>
    </citation>
    <scope>NUCLEOTIDE SEQUENCE [LARGE SCALE GENOMIC DNA]</scope>
    <source>
        <strain evidence="2 3">AM505</strain>
    </source>
</reference>
<evidence type="ECO:0000256" key="1">
    <source>
        <dbReference type="SAM" id="SignalP"/>
    </source>
</evidence>
<dbReference type="EMBL" id="QDKM01000005">
    <property type="protein sequence ID" value="PVH28518.1"/>
    <property type="molecule type" value="Genomic_DNA"/>
</dbReference>
<name>A0A2T8HSU5_9RHOB</name>
<evidence type="ECO:0000313" key="2">
    <source>
        <dbReference type="EMBL" id="PVH28518.1"/>
    </source>
</evidence>
<keyword evidence="3" id="KW-1185">Reference proteome</keyword>
<dbReference type="RefSeq" id="WP_116558970.1">
    <property type="nucleotide sequence ID" value="NZ_QDKM01000005.1"/>
</dbReference>
<proteinExistence type="predicted"/>
<organism evidence="2 3">
    <name type="scientific">Pararhodobacter oceanensis</name>
    <dbReference type="NCBI Taxonomy" id="2172121"/>
    <lineage>
        <taxon>Bacteria</taxon>
        <taxon>Pseudomonadati</taxon>
        <taxon>Pseudomonadota</taxon>
        <taxon>Alphaproteobacteria</taxon>
        <taxon>Rhodobacterales</taxon>
        <taxon>Paracoccaceae</taxon>
        <taxon>Pararhodobacter</taxon>
    </lineage>
</organism>